<dbReference type="RefSeq" id="XP_013430248.1">
    <property type="nucleotide sequence ID" value="XM_013574794.1"/>
</dbReference>
<name>A0A074WRJ0_9PEZI</name>
<dbReference type="AlphaFoldDB" id="A0A074WRJ0"/>
<sequence length="268" mass="30221">MDPSPRATKQARLTGSALGPADTLVRAPNALFYVNKSEDNRWGHNPHQSTRRACVQECCSEITSRWDSSDLTRRRLPPRVLSMMKTIRHVLDSIWLEKAFNEPSMSTKPYMMLYVPPIILAMSLDWDLSCAYPFLKRLCHELENGVVCGKGSGKNDDIDMVLSLASSIWTKGNVIEPVPICPVVVHNRTHKDTTSRLKKWLGPIWTVGIAIKGESDVELHEESAHSIKWNEGTRAVTLILAHIIGLTADRYREWHLEKGANQQTLEEG</sequence>
<gene>
    <name evidence="1" type="ORF">M436DRAFT_61083</name>
</gene>
<dbReference type="EMBL" id="KL584704">
    <property type="protein sequence ID" value="KEQ75763.1"/>
    <property type="molecule type" value="Genomic_DNA"/>
</dbReference>
<protein>
    <submittedName>
        <fullName evidence="1">Uncharacterized protein</fullName>
    </submittedName>
</protein>
<proteinExistence type="predicted"/>
<accession>A0A074WRJ0</accession>
<dbReference type="Proteomes" id="UP000027730">
    <property type="component" value="Unassembled WGS sequence"/>
</dbReference>
<reference evidence="1 2" key="1">
    <citation type="journal article" date="2014" name="BMC Genomics">
        <title>Genome sequencing of four Aureobasidium pullulans varieties: biotechnological potential, stress tolerance, and description of new species.</title>
        <authorList>
            <person name="Gostin Ar C."/>
            <person name="Ohm R.A."/>
            <person name="Kogej T."/>
            <person name="Sonjak S."/>
            <person name="Turk M."/>
            <person name="Zajc J."/>
            <person name="Zalar P."/>
            <person name="Grube M."/>
            <person name="Sun H."/>
            <person name="Han J."/>
            <person name="Sharma A."/>
            <person name="Chiniquy J."/>
            <person name="Ngan C.Y."/>
            <person name="Lipzen A."/>
            <person name="Barry K."/>
            <person name="Grigoriev I.V."/>
            <person name="Gunde-Cimerman N."/>
        </authorList>
    </citation>
    <scope>NUCLEOTIDE SEQUENCE [LARGE SCALE GENOMIC DNA]</scope>
    <source>
        <strain evidence="1 2">CBS 147.97</strain>
    </source>
</reference>
<evidence type="ECO:0000313" key="1">
    <source>
        <dbReference type="EMBL" id="KEQ75763.1"/>
    </source>
</evidence>
<dbReference type="HOGENOM" id="CLU_1038206_0_0_1"/>
<keyword evidence="2" id="KW-1185">Reference proteome</keyword>
<dbReference type="OrthoDB" id="3943857at2759"/>
<dbReference type="GeneID" id="25413116"/>
<organism evidence="1 2">
    <name type="scientific">Aureobasidium namibiae CBS 147.97</name>
    <dbReference type="NCBI Taxonomy" id="1043004"/>
    <lineage>
        <taxon>Eukaryota</taxon>
        <taxon>Fungi</taxon>
        <taxon>Dikarya</taxon>
        <taxon>Ascomycota</taxon>
        <taxon>Pezizomycotina</taxon>
        <taxon>Dothideomycetes</taxon>
        <taxon>Dothideomycetidae</taxon>
        <taxon>Dothideales</taxon>
        <taxon>Saccotheciaceae</taxon>
        <taxon>Aureobasidium</taxon>
    </lineage>
</organism>
<evidence type="ECO:0000313" key="2">
    <source>
        <dbReference type="Proteomes" id="UP000027730"/>
    </source>
</evidence>